<organism evidence="2 3">
    <name type="scientific">Thalassiosira oceanica</name>
    <name type="common">Marine diatom</name>
    <dbReference type="NCBI Taxonomy" id="159749"/>
    <lineage>
        <taxon>Eukaryota</taxon>
        <taxon>Sar</taxon>
        <taxon>Stramenopiles</taxon>
        <taxon>Ochrophyta</taxon>
        <taxon>Bacillariophyta</taxon>
        <taxon>Coscinodiscophyceae</taxon>
        <taxon>Thalassiosirophycidae</taxon>
        <taxon>Thalassiosirales</taxon>
        <taxon>Thalassiosiraceae</taxon>
        <taxon>Thalassiosira</taxon>
    </lineage>
</organism>
<evidence type="ECO:0000256" key="1">
    <source>
        <dbReference type="SAM" id="MobiDB-lite"/>
    </source>
</evidence>
<name>K0TJM4_THAOC</name>
<feature type="compositionally biased region" description="Basic and acidic residues" evidence="1">
    <location>
        <begin position="555"/>
        <end position="567"/>
    </location>
</feature>
<feature type="region of interest" description="Disordered" evidence="1">
    <location>
        <begin position="54"/>
        <end position="204"/>
    </location>
</feature>
<feature type="region of interest" description="Disordered" evidence="1">
    <location>
        <begin position="220"/>
        <end position="279"/>
    </location>
</feature>
<feature type="region of interest" description="Disordered" evidence="1">
    <location>
        <begin position="447"/>
        <end position="476"/>
    </location>
</feature>
<feature type="compositionally biased region" description="Basic and acidic residues" evidence="1">
    <location>
        <begin position="231"/>
        <end position="242"/>
    </location>
</feature>
<feature type="region of interest" description="Disordered" evidence="1">
    <location>
        <begin position="508"/>
        <end position="567"/>
    </location>
</feature>
<dbReference type="Proteomes" id="UP000266841">
    <property type="component" value="Unassembled WGS sequence"/>
</dbReference>
<dbReference type="EMBL" id="AGNL01000977">
    <property type="protein sequence ID" value="EJK77369.1"/>
    <property type="molecule type" value="Genomic_DNA"/>
</dbReference>
<dbReference type="AlphaFoldDB" id="K0TJM4"/>
<keyword evidence="3" id="KW-1185">Reference proteome</keyword>
<feature type="compositionally biased region" description="Basic residues" evidence="1">
    <location>
        <begin position="182"/>
        <end position="192"/>
    </location>
</feature>
<sequence>MGGSGSSELLRSALDGLSLGEESHWLEDFSLTPERMGDNETVTTAELLDLIQRDVASTTSSLHDRPRRSPQQGRPTGRPSDPFTVRLSSGNRRPGGALSGALSSDEDGSGDEADDSVGDMRSGRYAPPDANLTAEPLPRGGWPRPVQGCISWTGHDDEEETPGVAQSGLDEDGALRCGVRGAKMKLTRKKRAGPSTGGGGVDDEREMLEALDKHLDLHTREQRKRQGAHVPGREGMKEEGRKVRPHQVGAGDARQVTAAGATCRDRGRRPGGELKELGLRSPRGGVEYWPSQRRTGRVRFAPSSARATSLLGPSTRAPMTRGGWARLRRTAGSDDFAVVPVTSRGLDFMREMGGRGALEKGADQFVQWDLTPRPSVARELEVRKEGYGMGGEATRTEDNVQPRLPPAVATRYWSTKICSRRKTLSQRKDGRKDASFSRYILVRERGGRESTLRRGSGRGATGRRTQGRAPPSSVREIARVLRGPVYRRVCREGGGTTFLARDVSGLPLRPRLSKGARSAAGGRLAETPPRTGTEQLPEASNHRSRGAIPLGGLDRGQHPERTITDGD</sequence>
<comment type="caution">
    <text evidence="2">The sequence shown here is derived from an EMBL/GenBank/DDBJ whole genome shotgun (WGS) entry which is preliminary data.</text>
</comment>
<evidence type="ECO:0000313" key="3">
    <source>
        <dbReference type="Proteomes" id="UP000266841"/>
    </source>
</evidence>
<feature type="compositionally biased region" description="Acidic residues" evidence="1">
    <location>
        <begin position="104"/>
        <end position="117"/>
    </location>
</feature>
<protein>
    <submittedName>
        <fullName evidence="2">Uncharacterized protein</fullName>
    </submittedName>
</protein>
<reference evidence="2 3" key="1">
    <citation type="journal article" date="2012" name="Genome Biol.">
        <title>Genome and low-iron response of an oceanic diatom adapted to chronic iron limitation.</title>
        <authorList>
            <person name="Lommer M."/>
            <person name="Specht M."/>
            <person name="Roy A.S."/>
            <person name="Kraemer L."/>
            <person name="Andreson R."/>
            <person name="Gutowska M.A."/>
            <person name="Wolf J."/>
            <person name="Bergner S.V."/>
            <person name="Schilhabel M.B."/>
            <person name="Klostermeier U.C."/>
            <person name="Beiko R.G."/>
            <person name="Rosenstiel P."/>
            <person name="Hippler M."/>
            <person name="Laroche J."/>
        </authorList>
    </citation>
    <scope>NUCLEOTIDE SEQUENCE [LARGE SCALE GENOMIC DNA]</scope>
    <source>
        <strain evidence="2 3">CCMP1005</strain>
    </source>
</reference>
<gene>
    <name evidence="2" type="ORF">THAOC_00803</name>
</gene>
<proteinExistence type="predicted"/>
<accession>K0TJM4</accession>
<feature type="compositionally biased region" description="Basic and acidic residues" evidence="1">
    <location>
        <begin position="263"/>
        <end position="278"/>
    </location>
</feature>
<evidence type="ECO:0000313" key="2">
    <source>
        <dbReference type="EMBL" id="EJK77369.1"/>
    </source>
</evidence>